<dbReference type="InterPro" id="IPR029063">
    <property type="entry name" value="SAM-dependent_MTases_sf"/>
</dbReference>
<dbReference type="InterPro" id="IPR019410">
    <property type="entry name" value="Methyltransf_16"/>
</dbReference>
<accession>A0A0J8U0U9</accession>
<dbReference type="PANTHER" id="PTHR14614">
    <property type="entry name" value="HEPATOCELLULAR CARCINOMA-ASSOCIATED ANTIGEN"/>
    <property type="match status" value="1"/>
</dbReference>
<dbReference type="AlphaFoldDB" id="A0A0J8U0U9"/>
<reference evidence="2" key="1">
    <citation type="journal article" date="2010" name="Genome Res.">
        <title>Population genomic sequencing of Coccidioides fungi reveals recent hybridization and transposon control.</title>
        <authorList>
            <person name="Neafsey D.E."/>
            <person name="Barker B.M."/>
            <person name="Sharpton T.J."/>
            <person name="Stajich J.E."/>
            <person name="Park D.J."/>
            <person name="Whiston E."/>
            <person name="Hung C.-Y."/>
            <person name="McMahan C."/>
            <person name="White J."/>
            <person name="Sykes S."/>
            <person name="Heiman D."/>
            <person name="Young S."/>
            <person name="Zeng Q."/>
            <person name="Abouelleil A."/>
            <person name="Aftuck L."/>
            <person name="Bessette D."/>
            <person name="Brown A."/>
            <person name="FitzGerald M."/>
            <person name="Lui A."/>
            <person name="Macdonald J.P."/>
            <person name="Priest M."/>
            <person name="Orbach M.J."/>
            <person name="Galgiani J.N."/>
            <person name="Kirkland T.N."/>
            <person name="Cole G.T."/>
            <person name="Birren B.W."/>
            <person name="Henn M.R."/>
            <person name="Taylor J.W."/>
            <person name="Rounsley S.D."/>
        </authorList>
    </citation>
    <scope>NUCLEOTIDE SEQUENCE [LARGE SCALE GENOMIC DNA]</scope>
    <source>
        <strain evidence="2">RMSCC 3703</strain>
    </source>
</reference>
<sequence length="362" mass="40422">MAHYIRFLKQPQIAKKNGDSFFITTLFTITTDLGDSFLAEDVQLSATVQFARPIAPLKQTVCWQAGSREQKLTFGPIRRDLTNCTVQLCVRSVTEVMDADSLNGPHIPRVVSAWSPLFEISPGKRSVEKLVLRRFQPKIGAELKIWEETGNSIARHIWDAALAAIVEFHDNFSHRGGKPLRQNDNHAFNVLELGSGCGIVGIALAQMMSNCSVMLTDLEEVREIIHRNISTAQLAQSSLIEFQTLDWDEELPQAVKDRRHDLILLSDCTYNSDALPALVRTIKSLLEISPGASVLVAWKKRCESELVFFDLMKDAALAVVGESSQAFLQVAAESDDDDDDDHEAPEIKIFRFQKASERQLAS</sequence>
<dbReference type="GO" id="GO:0005829">
    <property type="term" value="C:cytosol"/>
    <property type="evidence" value="ECO:0007669"/>
    <property type="project" value="TreeGrafter"/>
</dbReference>
<dbReference type="OrthoDB" id="413520at2759"/>
<dbReference type="GO" id="GO:0008757">
    <property type="term" value="F:S-adenosylmethionine-dependent methyltransferase activity"/>
    <property type="evidence" value="ECO:0007669"/>
    <property type="project" value="UniProtKB-ARBA"/>
</dbReference>
<evidence type="ECO:0000313" key="2">
    <source>
        <dbReference type="Proteomes" id="UP000054559"/>
    </source>
</evidence>
<dbReference type="PANTHER" id="PTHR14614:SF132">
    <property type="entry name" value="PROTEIN-LYSINE METHYLTRANSFERASE C42C1.13"/>
    <property type="match status" value="1"/>
</dbReference>
<dbReference type="CDD" id="cd02440">
    <property type="entry name" value="AdoMet_MTases"/>
    <property type="match status" value="1"/>
</dbReference>
<protein>
    <recommendedName>
        <fullName evidence="3">Methyltransferase</fullName>
    </recommendedName>
</protein>
<dbReference type="Pfam" id="PF10294">
    <property type="entry name" value="Methyltransf_16"/>
    <property type="match status" value="1"/>
</dbReference>
<organism evidence="1 2">
    <name type="scientific">Coccidioides immitis RMSCC 3703</name>
    <dbReference type="NCBI Taxonomy" id="454286"/>
    <lineage>
        <taxon>Eukaryota</taxon>
        <taxon>Fungi</taxon>
        <taxon>Dikarya</taxon>
        <taxon>Ascomycota</taxon>
        <taxon>Pezizomycotina</taxon>
        <taxon>Eurotiomycetes</taxon>
        <taxon>Eurotiomycetidae</taxon>
        <taxon>Onygenales</taxon>
        <taxon>Onygenaceae</taxon>
        <taxon>Coccidioides</taxon>
    </lineage>
</organism>
<gene>
    <name evidence="1" type="ORF">CISG_08204</name>
</gene>
<dbReference type="Proteomes" id="UP000054559">
    <property type="component" value="Unassembled WGS sequence"/>
</dbReference>
<evidence type="ECO:0000313" key="1">
    <source>
        <dbReference type="EMBL" id="KMU79922.1"/>
    </source>
</evidence>
<evidence type="ECO:0008006" key="3">
    <source>
        <dbReference type="Google" id="ProtNLM"/>
    </source>
</evidence>
<dbReference type="EMBL" id="DS268180">
    <property type="protein sequence ID" value="KMU79922.1"/>
    <property type="molecule type" value="Genomic_DNA"/>
</dbReference>
<proteinExistence type="predicted"/>
<dbReference type="SUPFAM" id="SSF53335">
    <property type="entry name" value="S-adenosyl-L-methionine-dependent methyltransferases"/>
    <property type="match status" value="1"/>
</dbReference>
<dbReference type="STRING" id="454286.A0A0J8U0U9"/>
<dbReference type="Gene3D" id="3.40.50.150">
    <property type="entry name" value="Vaccinia Virus protein VP39"/>
    <property type="match status" value="1"/>
</dbReference>
<name>A0A0J8U0U9_COCIT</name>